<comment type="caution">
    <text evidence="3">The sequence shown here is derived from an EMBL/GenBank/DDBJ whole genome shotgun (WGS) entry which is preliminary data.</text>
</comment>
<evidence type="ECO:0000256" key="2">
    <source>
        <dbReference type="SAM" id="MobiDB-lite"/>
    </source>
</evidence>
<dbReference type="AlphaFoldDB" id="A0A5C6AZA0"/>
<proteinExistence type="predicted"/>
<accession>A0A5C6AZA0</accession>
<keyword evidence="4" id="KW-1185">Reference proteome</keyword>
<reference evidence="3 4" key="1">
    <citation type="submission" date="2019-02" db="EMBL/GenBank/DDBJ databases">
        <title>Deep-cultivation of Planctomycetes and their phenomic and genomic characterization uncovers novel biology.</title>
        <authorList>
            <person name="Wiegand S."/>
            <person name="Jogler M."/>
            <person name="Boedeker C."/>
            <person name="Pinto D."/>
            <person name="Vollmers J."/>
            <person name="Rivas-Marin E."/>
            <person name="Kohn T."/>
            <person name="Peeters S.H."/>
            <person name="Heuer A."/>
            <person name="Rast P."/>
            <person name="Oberbeckmann S."/>
            <person name="Bunk B."/>
            <person name="Jeske O."/>
            <person name="Meyerdierks A."/>
            <person name="Storesund J.E."/>
            <person name="Kallscheuer N."/>
            <person name="Luecker S."/>
            <person name="Lage O.M."/>
            <person name="Pohl T."/>
            <person name="Merkel B.J."/>
            <person name="Hornburger P."/>
            <person name="Mueller R.-W."/>
            <person name="Bruemmer F."/>
            <person name="Labrenz M."/>
            <person name="Spormann A.M."/>
            <person name="Op Den Camp H."/>
            <person name="Overmann J."/>
            <person name="Amann R."/>
            <person name="Jetten M.S.M."/>
            <person name="Mascher T."/>
            <person name="Medema M.H."/>
            <person name="Devos D.P."/>
            <person name="Kaster A.-K."/>
            <person name="Ovreas L."/>
            <person name="Rohde M."/>
            <person name="Galperin M.Y."/>
            <person name="Jogler C."/>
        </authorList>
    </citation>
    <scope>NUCLEOTIDE SEQUENCE [LARGE SCALE GENOMIC DNA]</scope>
    <source>
        <strain evidence="3 4">Pla52n</strain>
    </source>
</reference>
<dbReference type="PANTHER" id="PTHR35369:SF2">
    <property type="entry name" value="BLR3025 PROTEIN"/>
    <property type="match status" value="1"/>
</dbReference>
<evidence type="ECO:0000313" key="4">
    <source>
        <dbReference type="Proteomes" id="UP000320176"/>
    </source>
</evidence>
<protein>
    <submittedName>
        <fullName evidence="3">DNA polymerase IV</fullName>
    </submittedName>
</protein>
<dbReference type="GO" id="GO:0006281">
    <property type="term" value="P:DNA repair"/>
    <property type="evidence" value="ECO:0007669"/>
    <property type="project" value="TreeGrafter"/>
</dbReference>
<organism evidence="3 4">
    <name type="scientific">Stieleria varia</name>
    <dbReference type="NCBI Taxonomy" id="2528005"/>
    <lineage>
        <taxon>Bacteria</taxon>
        <taxon>Pseudomonadati</taxon>
        <taxon>Planctomycetota</taxon>
        <taxon>Planctomycetia</taxon>
        <taxon>Pirellulales</taxon>
        <taxon>Pirellulaceae</taxon>
        <taxon>Stieleria</taxon>
    </lineage>
</organism>
<dbReference type="SUPFAM" id="SSF56672">
    <property type="entry name" value="DNA/RNA polymerases"/>
    <property type="match status" value="1"/>
</dbReference>
<feature type="compositionally biased region" description="Basic and acidic residues" evidence="2">
    <location>
        <begin position="385"/>
        <end position="395"/>
    </location>
</feature>
<gene>
    <name evidence="3" type="ORF">Pla52n_25200</name>
</gene>
<feature type="region of interest" description="Disordered" evidence="2">
    <location>
        <begin position="357"/>
        <end position="409"/>
    </location>
</feature>
<dbReference type="PANTHER" id="PTHR35369">
    <property type="entry name" value="BLR3025 PROTEIN-RELATED"/>
    <property type="match status" value="1"/>
</dbReference>
<dbReference type="EMBL" id="SJPN01000003">
    <property type="protein sequence ID" value="TWU04479.1"/>
    <property type="molecule type" value="Genomic_DNA"/>
</dbReference>
<evidence type="ECO:0000313" key="3">
    <source>
        <dbReference type="EMBL" id="TWU04479.1"/>
    </source>
</evidence>
<dbReference type="InterPro" id="IPR043502">
    <property type="entry name" value="DNA/RNA_pol_sf"/>
</dbReference>
<name>A0A5C6AZA0_9BACT</name>
<dbReference type="Proteomes" id="UP000320176">
    <property type="component" value="Unassembled WGS sequence"/>
</dbReference>
<dbReference type="CDD" id="cd03468">
    <property type="entry name" value="PolY_like"/>
    <property type="match status" value="1"/>
</dbReference>
<dbReference type="InterPro" id="IPR050356">
    <property type="entry name" value="SulA_CellDiv_inhibitor"/>
</dbReference>
<sequence>MPIAQATELANSKSGVTAWITQHDPLLDDLAIRAVAEILQQHITPMVAIEPLDAKPWAGQVLHQSDSLLLDLSGVVHLFGDLNQVIQSIHGQLRPLGLRPKIAIAHGVAAAWAHAHFNPQEDFIDDATALNALPVQALRIAPETVHTLSRLGVRQIGDLLRLPRSGLSSRLGKPLVKRIAQVLGETDEPLSIHHADAEHVSSMELEYPTDDQCILMHRLEHLVDEIIASLAASQRGALRLACRLDLTDHSQLDFNIGLFAPTLNKKHLVCLIGACVETRRIPANVTRITLSVSLSGSLRTSQSGLFDNDEDDLLGDRPSGDQSLPRFIDAISGRLGRDAVLGVRRTQDPLPEKAFQLYSLTDHRGRQNMQRRLKQRSSTNEPEPSTDRANSDVPRHSFRPPRVTDAGRRPMVLLPHPLPLTAVTVATKQKPPGNHPPIQLPVQSLPVHSLPVAFRLGGRVHRIVRHRGPERIETAWWSGPTIRRDYYQVETDSGRRWWIFRTLGDCTWSLHGHFG</sequence>
<evidence type="ECO:0000256" key="1">
    <source>
        <dbReference type="ARBA" id="ARBA00022763"/>
    </source>
</evidence>
<keyword evidence="1" id="KW-0227">DNA damage</keyword>